<accession>A0A1F6XZG1</accession>
<protein>
    <recommendedName>
        <fullName evidence="4">DoxX family protein</fullName>
    </recommendedName>
</protein>
<dbReference type="AlphaFoldDB" id="A0A1F6XZG1"/>
<comment type="caution">
    <text evidence="2">The sequence shown here is derived from an EMBL/GenBank/DDBJ whole genome shotgun (WGS) entry which is preliminary data.</text>
</comment>
<evidence type="ECO:0008006" key="4">
    <source>
        <dbReference type="Google" id="ProtNLM"/>
    </source>
</evidence>
<gene>
    <name evidence="2" type="ORF">A3H53_01895</name>
</gene>
<reference evidence="2 3" key="1">
    <citation type="journal article" date="2016" name="Nat. Commun.">
        <title>Thousands of microbial genomes shed light on interconnected biogeochemical processes in an aquifer system.</title>
        <authorList>
            <person name="Anantharaman K."/>
            <person name="Brown C.T."/>
            <person name="Hug L.A."/>
            <person name="Sharon I."/>
            <person name="Castelle C.J."/>
            <person name="Probst A.J."/>
            <person name="Thomas B.C."/>
            <person name="Singh A."/>
            <person name="Wilkins M.J."/>
            <person name="Karaoz U."/>
            <person name="Brodie E.L."/>
            <person name="Williams K.H."/>
            <person name="Hubbard S.S."/>
            <person name="Banfield J.F."/>
        </authorList>
    </citation>
    <scope>NUCLEOTIDE SEQUENCE [LARGE SCALE GENOMIC DNA]</scope>
</reference>
<sequence length="133" mass="15021">MNKKLFEWALRISIAGEFIGHGVFAVQGKKDWIGWFSNFGINDPEMAKSLLLYIGSLDIAIALIILFKPLRIALLWAVVWGFWTALLRPIVGMPIADFVERSANWGAPLALLAYYGWPQNLKGWLKRSDVSTQ</sequence>
<evidence type="ECO:0000313" key="3">
    <source>
        <dbReference type="Proteomes" id="UP000176479"/>
    </source>
</evidence>
<dbReference type="EMBL" id="MFVK01000020">
    <property type="protein sequence ID" value="OGI99493.1"/>
    <property type="molecule type" value="Genomic_DNA"/>
</dbReference>
<keyword evidence="1" id="KW-0472">Membrane</keyword>
<organism evidence="2 3">
    <name type="scientific">Candidatus Nomurabacteria bacterium RIFCSPLOWO2_02_FULL_40_10</name>
    <dbReference type="NCBI Taxonomy" id="1801786"/>
    <lineage>
        <taxon>Bacteria</taxon>
        <taxon>Candidatus Nomuraibacteriota</taxon>
    </lineage>
</organism>
<dbReference type="Proteomes" id="UP000176479">
    <property type="component" value="Unassembled WGS sequence"/>
</dbReference>
<evidence type="ECO:0000256" key="1">
    <source>
        <dbReference type="SAM" id="Phobius"/>
    </source>
</evidence>
<keyword evidence="1" id="KW-1133">Transmembrane helix</keyword>
<evidence type="ECO:0000313" key="2">
    <source>
        <dbReference type="EMBL" id="OGI99493.1"/>
    </source>
</evidence>
<feature type="transmembrane region" description="Helical" evidence="1">
    <location>
        <begin position="73"/>
        <end position="91"/>
    </location>
</feature>
<feature type="transmembrane region" description="Helical" evidence="1">
    <location>
        <begin position="50"/>
        <end position="67"/>
    </location>
</feature>
<keyword evidence="1" id="KW-0812">Transmembrane</keyword>
<proteinExistence type="predicted"/>
<name>A0A1F6XZG1_9BACT</name>